<evidence type="ECO:0000313" key="2">
    <source>
        <dbReference type="EMBL" id="GEZ09497.1"/>
    </source>
</evidence>
<evidence type="ECO:0000256" key="1">
    <source>
        <dbReference type="SAM" id="MobiDB-lite"/>
    </source>
</evidence>
<feature type="region of interest" description="Disordered" evidence="1">
    <location>
        <begin position="236"/>
        <end position="260"/>
    </location>
</feature>
<reference evidence="2" key="1">
    <citation type="journal article" date="2019" name="Sci. Rep.">
        <title>Draft genome of Tanacetum cinerariifolium, the natural source of mosquito coil.</title>
        <authorList>
            <person name="Yamashiro T."/>
            <person name="Shiraishi A."/>
            <person name="Satake H."/>
            <person name="Nakayama K."/>
        </authorList>
    </citation>
    <scope>NUCLEOTIDE SEQUENCE</scope>
</reference>
<name>A0A699HZY3_TANCI</name>
<dbReference type="AlphaFoldDB" id="A0A699HZY3"/>
<comment type="caution">
    <text evidence="2">The sequence shown here is derived from an EMBL/GenBank/DDBJ whole genome shotgun (WGS) entry which is preliminary data.</text>
</comment>
<proteinExistence type="predicted"/>
<gene>
    <name evidence="2" type="ORF">Tci_481470</name>
</gene>
<organism evidence="2">
    <name type="scientific">Tanacetum cinerariifolium</name>
    <name type="common">Dalmatian daisy</name>
    <name type="synonym">Chrysanthemum cinerariifolium</name>
    <dbReference type="NCBI Taxonomy" id="118510"/>
    <lineage>
        <taxon>Eukaryota</taxon>
        <taxon>Viridiplantae</taxon>
        <taxon>Streptophyta</taxon>
        <taxon>Embryophyta</taxon>
        <taxon>Tracheophyta</taxon>
        <taxon>Spermatophyta</taxon>
        <taxon>Magnoliopsida</taxon>
        <taxon>eudicotyledons</taxon>
        <taxon>Gunneridae</taxon>
        <taxon>Pentapetalae</taxon>
        <taxon>asterids</taxon>
        <taxon>campanulids</taxon>
        <taxon>Asterales</taxon>
        <taxon>Asteraceae</taxon>
        <taxon>Asteroideae</taxon>
        <taxon>Anthemideae</taxon>
        <taxon>Anthemidinae</taxon>
        <taxon>Tanacetum</taxon>
    </lineage>
</organism>
<dbReference type="EMBL" id="BKCJ010240259">
    <property type="protein sequence ID" value="GEZ09497.1"/>
    <property type="molecule type" value="Genomic_DNA"/>
</dbReference>
<protein>
    <recommendedName>
        <fullName evidence="3">Transposase (Putative), gypsy type</fullName>
    </recommendedName>
</protein>
<evidence type="ECO:0008006" key="3">
    <source>
        <dbReference type="Google" id="ProtNLM"/>
    </source>
</evidence>
<sequence length="733" mass="81146">MHERLYGKIRLYTRFFDYANFRLPLSTFLVDVLRVDGCHLVSVPIMLPYWNNHFFWVDDFACPASFPWHTPNHVTRDPDPVAADFNAQDYATLVAHPSLFWNFSEAFLCLVGLSLHYTLDEETYPRFLHKNGEGGVVERERNKDEPHLLDTIVGRTVPLLPISPDRADSELKASVERLFDEGGSGNQTKQGDFVRGWLDANIQPIVEVANTVVEDAAPVQSRRQGKRKYVVMDAGGVSRPPKKLREDHGTPSGTSVGGKSRSALQRLLAEAVKLILLPEKFVEPSSFGTGSSSVGGADPITGVFSYLTGSDFLVGAICSVINPDIDLQKVYVPQWSVMNGSRLDDGHVCREMVDEFAPLNFLRLMHAEYNVKEKRILKSMFEIQGELLKAREEEIESLKARLLLREAEAAESICLRAEASNFKTVEKSLRDETNALRGCNVILEKERNALDVKVTELETSATSKEHELMDLNALVTSVKSQNNSLADRVHELKISSCGLQEKVTEKFYPHLFTTISGRMWLLTHGMEVTVANCLNSPEYLSALGSTIGKAIEKVDYISALQQLQNVNFSLLARLKSSMNASVEIVMDILCLEGPLAEKLGLNELHPNVDQLMVPIHHSPDQVVVGATALSLTLDACSSRAQKIRENIANQIFALHDLFVPLADPFFAAVLTGTEGTSDTAVVTTNTTMVLSVTFAFSSTIAPISVDDYEVMGADDQAVVNENAASFPVLMMRN</sequence>
<accession>A0A699HZY3</accession>